<gene>
    <name evidence="5" type="ORF">BN1204_021140</name>
</gene>
<feature type="compositionally biased region" description="Low complexity" evidence="3">
    <location>
        <begin position="1876"/>
        <end position="1891"/>
    </location>
</feature>
<dbReference type="GO" id="GO:0003677">
    <property type="term" value="F:DNA binding"/>
    <property type="evidence" value="ECO:0007669"/>
    <property type="project" value="UniProtKB-UniRule"/>
</dbReference>
<feature type="region of interest" description="Disordered" evidence="3">
    <location>
        <begin position="1829"/>
        <end position="2126"/>
    </location>
</feature>
<feature type="DNA-binding region" description="HMG box" evidence="1">
    <location>
        <begin position="1385"/>
        <end position="1455"/>
    </location>
</feature>
<feature type="compositionally biased region" description="Polar residues" evidence="3">
    <location>
        <begin position="19"/>
        <end position="35"/>
    </location>
</feature>
<dbReference type="EMBL" id="LN714481">
    <property type="protein sequence ID" value="CEL66294.1"/>
    <property type="molecule type" value="Genomic_DNA"/>
</dbReference>
<feature type="compositionally biased region" description="Polar residues" evidence="3">
    <location>
        <begin position="1721"/>
        <end position="1734"/>
    </location>
</feature>
<feature type="compositionally biased region" description="Basic and acidic residues" evidence="3">
    <location>
        <begin position="1687"/>
        <end position="1713"/>
    </location>
</feature>
<feature type="region of interest" description="Disordered" evidence="3">
    <location>
        <begin position="609"/>
        <end position="688"/>
    </location>
</feature>
<dbReference type="PANTHER" id="PTHR22929:SF0">
    <property type="entry name" value="TRANSCRIPTION FACTOR TFIIIB COMPONENT B'' HOMOLOG"/>
    <property type="match status" value="1"/>
</dbReference>
<evidence type="ECO:0000256" key="2">
    <source>
        <dbReference type="SAM" id="Coils"/>
    </source>
</evidence>
<dbReference type="InterPro" id="IPR039467">
    <property type="entry name" value="TFIIIB_B''_Myb"/>
</dbReference>
<feature type="compositionally biased region" description="Basic and acidic residues" evidence="3">
    <location>
        <begin position="1924"/>
        <end position="1940"/>
    </location>
</feature>
<evidence type="ECO:0000256" key="1">
    <source>
        <dbReference type="PROSITE-ProRule" id="PRU00267"/>
    </source>
</evidence>
<feature type="compositionally biased region" description="Basic and acidic residues" evidence="3">
    <location>
        <begin position="1838"/>
        <end position="1852"/>
    </location>
</feature>
<evidence type="ECO:0000313" key="5">
    <source>
        <dbReference type="EMBL" id="CEL66294.1"/>
    </source>
</evidence>
<dbReference type="GO" id="GO:0000126">
    <property type="term" value="C:transcription factor TFIIIB complex"/>
    <property type="evidence" value="ECO:0007669"/>
    <property type="project" value="TreeGrafter"/>
</dbReference>
<feature type="compositionally biased region" description="Basic and acidic residues" evidence="3">
    <location>
        <begin position="532"/>
        <end position="558"/>
    </location>
</feature>
<dbReference type="Pfam" id="PF15963">
    <property type="entry name" value="Myb_DNA-bind_7"/>
    <property type="match status" value="1"/>
</dbReference>
<proteinExistence type="predicted"/>
<feature type="compositionally biased region" description="Low complexity" evidence="3">
    <location>
        <begin position="1494"/>
        <end position="1541"/>
    </location>
</feature>
<feature type="compositionally biased region" description="Low complexity" evidence="3">
    <location>
        <begin position="1083"/>
        <end position="1100"/>
    </location>
</feature>
<feature type="region of interest" description="Disordered" evidence="3">
    <location>
        <begin position="474"/>
        <end position="558"/>
    </location>
</feature>
<dbReference type="CDD" id="cd00167">
    <property type="entry name" value="SANT"/>
    <property type="match status" value="1"/>
</dbReference>
<dbReference type="PROSITE" id="PS50118">
    <property type="entry name" value="HMG_BOX_2"/>
    <property type="match status" value="1"/>
</dbReference>
<feature type="compositionally biased region" description="Low complexity" evidence="3">
    <location>
        <begin position="613"/>
        <end position="655"/>
    </location>
</feature>
<dbReference type="InterPro" id="IPR001005">
    <property type="entry name" value="SANT/Myb"/>
</dbReference>
<dbReference type="Gene3D" id="1.10.30.10">
    <property type="entry name" value="High mobility group box domain"/>
    <property type="match status" value="2"/>
</dbReference>
<dbReference type="PANTHER" id="PTHR22929">
    <property type="entry name" value="RNA POLYMERASE III TRANSCRIPTION INITIATION FACTOR B"/>
    <property type="match status" value="1"/>
</dbReference>
<feature type="compositionally biased region" description="Acidic residues" evidence="3">
    <location>
        <begin position="1995"/>
        <end position="2026"/>
    </location>
</feature>
<feature type="compositionally biased region" description="Acidic residues" evidence="3">
    <location>
        <begin position="1913"/>
        <end position="1923"/>
    </location>
</feature>
<feature type="region of interest" description="Disordered" evidence="3">
    <location>
        <begin position="1768"/>
        <end position="1808"/>
    </location>
</feature>
<evidence type="ECO:0000259" key="4">
    <source>
        <dbReference type="PROSITE" id="PS50118"/>
    </source>
</evidence>
<feature type="compositionally biased region" description="Polar residues" evidence="3">
    <location>
        <begin position="1567"/>
        <end position="1578"/>
    </location>
</feature>
<feature type="compositionally biased region" description="Low complexity" evidence="3">
    <location>
        <begin position="1297"/>
        <end position="1306"/>
    </location>
</feature>
<dbReference type="SMART" id="SM00398">
    <property type="entry name" value="HMG"/>
    <property type="match status" value="2"/>
</dbReference>
<sequence>MPPGVSPQRPAVLDDMESSRPTSLSSRTDPSSESFSFRYPSPSALFDPGKGGEASYAPCSSLFSFSSNARCLVKTRDTIDFDSLSHPSHLSSFTIPSSSLSRSYSLDSTQRKADQDSPTHAPHSLLHTDIFSPLASLFSRRSGCTPHVCADGRDRRSSVPPRGSGPGTEATESAPSLASGAATLRPKDGSPGGRLPERGTAAQNAVSREPARPSASCRSPSSDLSLLFAERELPQRSANGENSGEIVTPFGEGPARLSPSLSGLPTALTLGACTLTQGGSTWDCRPSGEDFPLRFVPLLHAEPVRGGVEQAVPLDPGPLAWSACPFTVDPLAFSLSSTLGEGFCSPSVADPSLSLHVSVAALAVALKFASAMPPPSTERGSGGVAPKGSSSPLRPEKEAESEREKEQALVRAYLQETQRRRKAQLESEEEANALMPLGAVTAASKKQHDELFQAFHVAHRVADSWVERLASGQDWGKSIPRQPAGREPETQTNPGCSADVTEKRGEASGLASCLGGTPDCGQTDSDGLQEPLETRATDSEGRNQDKGEAESQGDAPEKPRLAWEAAHPFLSMKLSCRPSSAARSVLYKALRGVANDLAKTEQIARHLREKTEPSAALAPSPSVPSPGAVSGEPDALLESSGSGATSSASADSLLGQSSLRTASSPGGEESKESTGESWASGVGGDGASSLSFLEEEEEAEEAEVQQLVRRTMLLRCLRDLLGEHRSLSLQASAALGVSPASKSESPSTSSSSTAGSPSSASSVFDEEKLRQERILSLLLRQVERHEDRQVPALLLSAATPKPVKQHLVQVLLAEVLAEISVTYHQERLHFLHRPLSKPIKGLPSGEKTPASLAFASASASLGKGGTQPGLLGNPLTPSHPPADGCASLPVDLAGPSPLSILQCLVRAQRAEAATAEVQADVVAAGRAALLRLAQLAPRLTACVPLLLPYLPHLPRLLHVQIQLLAQQAQRGDLTAKAVEEKLLKHFKDQEAFACTPFLSTLSQQLTECLSASRPTLPAPGVAALSGLAPGAGVPQAVASGLLAPGAAPFLLAQGAGGERGLGAVGSLAPGLAGVNAARDDGRAASAQGGPGGKPAASAAKKPSRKGMGMSGWALFAKEKRAELQQEGRLEGETLPEQTSFVARFWHQLSKEKKAEWGRRAEELNRQAGLRMKKEEEIRKMKEAEAEKKRAAEAAATALPGPGLATPLREHALNLTFNQVLGGGLHHPSLAAFSAPKSALPGGVYAQAGADDRAQPAPLSAGKGTAGPATRVHADGPVSFGGRAPPNPSTGGGLPGDGVSQAAAQAGEAAAQVSAGFARIPQPQGHPSPFSASVPVPGATAGVARAPQRPLEGQGGAPGAEFPAAAKKKSRSGGGGKKGEGGQAKGGRGYTAFTFFAKEMRQKCKEEGIECGTSLSEQNTFIGDKWRQVSPEEKKIFQQRAKEANEAWRREHEEKLQAQQKEEHARRQEASADPALAFSAPHAGPNPSTGPPQAPGAAPSPSIPASAAYSSFPAYSSPGQAGAYQPAAGPGHQPPAQGYQGAYPSSASSLQERRGDRESLDAFGHTASHLTLSHTASGPGSSGPARLPPEQARGDSGAPSQPSPYPAESRALFSASPSSFSAAAAAPGEEEGARGRASSLDSASPPLKKRRGDGSDEQPVSGPFVSSVARAGVADPKSGAGGGVGTPERGEMRAGERDRALSVEKPGVDGRERQAVYPASPLPSSANVGQTTYSMGSRVGPQRVEVRGVASAMMTPEAQWRREDEAFSHNQVPSVPFTPPPSSMPSFSPKAPPSPFASEPTFGPRKQGLPVAHPALASLAYPPEEVMYQLKFDSPFDGEEGRRDEDREEERGRSAYAAGDRAMQDRVDYFVSEQVHSAPLPSRRSARAASRGALERRSPSERAEETARRTSEDAASDGDSDAESAEEREGESSGEGAEPRKGPRSVAGRGKRREHPRTRTRARDREGQDEASETPQLVTRCRLGASGRNARQSDEAAPDEGDVDEGEAEEQDEEWEESGDYTSDEEFVPASRSHSTSARKGLTRKASLSSSFQRRGEDRAAQGAPGRGQRRPGAVTGTAGEPKGSGDEETGEVGRARNTHANRKKRDCPTQSSRARARRRREDGKELLQLSLPASIVEKEGPLTLWDLIQRNKRRPPSSARGGQDAGAKAKAGASGKHGGREEQKEEADESFDSVLGSLFSAPPAFGPASLNSGADQALQPLLAPASPAGDRKGREEDEGTAEKDLSALFDTPGQGSAPALRLDADGQLVMAEGGEELEPPVCTCGASLGLFDGLGQAAPCVCLFNGRRRLVEEGGPGGVNGLSLQPYAGAYKSTKGKRWTPEETQRFYAALEQYGTDLLLVGTLLPHVTDKQLKLKLKIEERRCPEKVEAALRRRRQLTTDAYEGMHGKINTALHYRRALGSSSSDDSDGESESPRNQIVDSPAFPQPALPSAPAQGSSFPALLSILAGASVDAPAPAENADVDPSLFALPLDGGTTGDDLLALFG</sequence>
<dbReference type="SMART" id="SM00717">
    <property type="entry name" value="SANT"/>
    <property type="match status" value="1"/>
</dbReference>
<keyword evidence="1" id="KW-0539">Nucleus</keyword>
<name>A0A0F7U8R8_NEOCL</name>
<feature type="coiled-coil region" evidence="2">
    <location>
        <begin position="1166"/>
        <end position="1193"/>
    </location>
</feature>
<feature type="region of interest" description="Disordered" evidence="3">
    <location>
        <begin position="372"/>
        <end position="407"/>
    </location>
</feature>
<feature type="compositionally biased region" description="Basic and acidic residues" evidence="3">
    <location>
        <begin position="1892"/>
        <end position="1911"/>
    </location>
</feature>
<feature type="compositionally biased region" description="Basic residues" evidence="3">
    <location>
        <begin position="1948"/>
        <end position="1959"/>
    </location>
</feature>
<dbReference type="Pfam" id="PF09011">
    <property type="entry name" value="HMG_box_2"/>
    <property type="match status" value="1"/>
</dbReference>
<feature type="region of interest" description="Disordered" evidence="3">
    <location>
        <begin position="2147"/>
        <end position="2192"/>
    </location>
</feature>
<feature type="compositionally biased region" description="Basic and acidic residues" evidence="3">
    <location>
        <begin position="1423"/>
        <end position="1469"/>
    </location>
</feature>
<feature type="compositionally biased region" description="Basic and acidic residues" evidence="3">
    <location>
        <begin position="394"/>
        <end position="407"/>
    </location>
</feature>
<feature type="region of interest" description="Disordered" evidence="3">
    <location>
        <begin position="90"/>
        <end position="125"/>
    </location>
</feature>
<feature type="region of interest" description="Disordered" evidence="3">
    <location>
        <begin position="1081"/>
        <end position="1107"/>
    </location>
</feature>
<protein>
    <submittedName>
        <fullName evidence="5">Myb-like DNA-binding / high mobility group box domain-containing protein, putative</fullName>
    </submittedName>
</protein>
<feature type="region of interest" description="Disordered" evidence="3">
    <location>
        <begin position="149"/>
        <end position="221"/>
    </location>
</feature>
<evidence type="ECO:0000256" key="3">
    <source>
        <dbReference type="SAM" id="MobiDB-lite"/>
    </source>
</evidence>
<feature type="compositionally biased region" description="Basic and acidic residues" evidence="3">
    <location>
        <begin position="1550"/>
        <end position="1559"/>
    </location>
</feature>
<feature type="compositionally biased region" description="Low complexity" evidence="3">
    <location>
        <begin position="212"/>
        <end position="221"/>
    </location>
</feature>
<dbReference type="GO" id="GO:0001156">
    <property type="term" value="F:TFIIIC-class transcription factor complex binding"/>
    <property type="evidence" value="ECO:0007669"/>
    <property type="project" value="TreeGrafter"/>
</dbReference>
<feature type="compositionally biased region" description="Low complexity" evidence="3">
    <location>
        <begin position="90"/>
        <end position="108"/>
    </location>
</feature>
<feature type="region of interest" description="Disordered" evidence="3">
    <location>
        <begin position="734"/>
        <end position="765"/>
    </location>
</feature>
<feature type="domain" description="HMG box" evidence="4">
    <location>
        <begin position="1385"/>
        <end position="1455"/>
    </location>
</feature>
<feature type="compositionally biased region" description="Basic residues" evidence="3">
    <location>
        <begin position="2096"/>
        <end position="2105"/>
    </location>
</feature>
<dbReference type="CDD" id="cd00084">
    <property type="entry name" value="HMG-box_SF"/>
    <property type="match status" value="2"/>
</dbReference>
<accession>A0A0F7U8R8</accession>
<feature type="compositionally biased region" description="Low complexity" evidence="3">
    <location>
        <begin position="1608"/>
        <end position="1626"/>
    </location>
</feature>
<dbReference type="SUPFAM" id="SSF47095">
    <property type="entry name" value="HMG-box"/>
    <property type="match status" value="2"/>
</dbReference>
<feature type="region of interest" description="Disordered" evidence="3">
    <location>
        <begin position="1252"/>
        <end position="1306"/>
    </location>
</feature>
<keyword evidence="2" id="KW-0175">Coiled coil</keyword>
<dbReference type="InterPro" id="IPR009071">
    <property type="entry name" value="HMG_box_dom"/>
</dbReference>
<feature type="region of interest" description="Disordered" evidence="3">
    <location>
        <begin position="1"/>
        <end position="41"/>
    </location>
</feature>
<dbReference type="InterPro" id="IPR036910">
    <property type="entry name" value="HMG_box_dom_sf"/>
</dbReference>
<keyword evidence="1 5" id="KW-0238">DNA-binding</keyword>
<dbReference type="GO" id="GO:0070898">
    <property type="term" value="P:RNA polymerase III preinitiation complex assembly"/>
    <property type="evidence" value="ECO:0007669"/>
    <property type="project" value="TreeGrafter"/>
</dbReference>
<organism evidence="5">
    <name type="scientific">Neospora caninum (strain Liverpool)</name>
    <dbReference type="NCBI Taxonomy" id="572307"/>
    <lineage>
        <taxon>Eukaryota</taxon>
        <taxon>Sar</taxon>
        <taxon>Alveolata</taxon>
        <taxon>Apicomplexa</taxon>
        <taxon>Conoidasida</taxon>
        <taxon>Coccidia</taxon>
        <taxon>Eucoccidiorida</taxon>
        <taxon>Eimeriorina</taxon>
        <taxon>Sarcocystidae</taxon>
        <taxon>Neospora</taxon>
    </lineage>
</organism>
<feature type="compositionally biased region" description="Low complexity" evidence="3">
    <location>
        <begin position="2159"/>
        <end position="2174"/>
    </location>
</feature>
<feature type="compositionally biased region" description="Low complexity" evidence="3">
    <location>
        <begin position="738"/>
        <end position="762"/>
    </location>
</feature>
<reference evidence="5" key="1">
    <citation type="journal article" date="2015" name="PLoS ONE">
        <title>Comprehensive Evaluation of Toxoplasma gondii VEG and Neospora caninum LIV Genomes with Tachyzoite Stage Transcriptome and Proteome Defines Novel Transcript Features.</title>
        <authorList>
            <person name="Ramaprasad A."/>
            <person name="Mourier T."/>
            <person name="Naeem R."/>
            <person name="Malas T.B."/>
            <person name="Moussa E."/>
            <person name="Panigrahi A."/>
            <person name="Vermont S.J."/>
            <person name="Otto T.D."/>
            <person name="Wastling J."/>
            <person name="Pain A."/>
        </authorList>
    </citation>
    <scope>NUCLEOTIDE SEQUENCE</scope>
    <source>
        <strain evidence="5">Liverpool</strain>
    </source>
</reference>
<feature type="compositionally biased region" description="Gly residues" evidence="3">
    <location>
        <begin position="1371"/>
        <end position="1387"/>
    </location>
</feature>
<feature type="region of interest" description="Disordered" evidence="3">
    <location>
        <begin position="1318"/>
        <end position="1387"/>
    </location>
</feature>
<feature type="region of interest" description="Disordered" evidence="3">
    <location>
        <begin position="2420"/>
        <end position="2456"/>
    </location>
</feature>
<dbReference type="GO" id="GO:0005634">
    <property type="term" value="C:nucleus"/>
    <property type="evidence" value="ECO:0007669"/>
    <property type="project" value="UniProtKB-UniRule"/>
</dbReference>
<feature type="region of interest" description="Disordered" evidence="3">
    <location>
        <begin position="234"/>
        <end position="259"/>
    </location>
</feature>
<feature type="region of interest" description="Disordered" evidence="3">
    <location>
        <begin position="1419"/>
        <end position="1739"/>
    </location>
</feature>